<evidence type="ECO:0000256" key="2">
    <source>
        <dbReference type="ARBA" id="ARBA00004236"/>
    </source>
</evidence>
<dbReference type="PANTHER" id="PTHR43711:SF1">
    <property type="entry name" value="HISTIDINE KINASE 1"/>
    <property type="match status" value="1"/>
</dbReference>
<keyword evidence="8 10" id="KW-1133">Transmembrane helix</keyword>
<comment type="caution">
    <text evidence="13">The sequence shown here is derived from an EMBL/GenBank/DDBJ whole genome shotgun (WGS) entry which is preliminary data.</text>
</comment>
<evidence type="ECO:0000259" key="11">
    <source>
        <dbReference type="PROSITE" id="PS50109"/>
    </source>
</evidence>
<evidence type="ECO:0000256" key="1">
    <source>
        <dbReference type="ARBA" id="ARBA00000085"/>
    </source>
</evidence>
<dbReference type="AlphaFoldDB" id="A0A7M2YW36"/>
<dbReference type="CDD" id="cd00082">
    <property type="entry name" value="HisKA"/>
    <property type="match status" value="1"/>
</dbReference>
<keyword evidence="5" id="KW-0808">Transferase</keyword>
<dbReference type="PROSITE" id="PS50109">
    <property type="entry name" value="HIS_KIN"/>
    <property type="match status" value="1"/>
</dbReference>
<comment type="subcellular location">
    <subcellularLocation>
        <location evidence="2">Cell membrane</location>
    </subcellularLocation>
</comment>
<dbReference type="Gene3D" id="3.30.565.10">
    <property type="entry name" value="Histidine kinase-like ATPase, C-terminal domain"/>
    <property type="match status" value="1"/>
</dbReference>
<dbReference type="Pfam" id="PF00512">
    <property type="entry name" value="HisKA"/>
    <property type="match status" value="1"/>
</dbReference>
<feature type="transmembrane region" description="Helical" evidence="10">
    <location>
        <begin position="167"/>
        <end position="190"/>
    </location>
</feature>
<proteinExistence type="predicted"/>
<dbReference type="Pfam" id="PF00672">
    <property type="entry name" value="HAMP"/>
    <property type="match status" value="1"/>
</dbReference>
<feature type="domain" description="HAMP" evidence="12">
    <location>
        <begin position="189"/>
        <end position="241"/>
    </location>
</feature>
<dbReference type="InterPro" id="IPR003661">
    <property type="entry name" value="HisK_dim/P_dom"/>
</dbReference>
<dbReference type="CDD" id="cd00075">
    <property type="entry name" value="HATPase"/>
    <property type="match status" value="1"/>
</dbReference>
<dbReference type="CDD" id="cd06225">
    <property type="entry name" value="HAMP"/>
    <property type="match status" value="1"/>
</dbReference>
<dbReference type="Proteomes" id="UP000254134">
    <property type="component" value="Unassembled WGS sequence"/>
</dbReference>
<evidence type="ECO:0000256" key="7">
    <source>
        <dbReference type="ARBA" id="ARBA00022777"/>
    </source>
</evidence>
<evidence type="ECO:0000313" key="14">
    <source>
        <dbReference type="Proteomes" id="UP000254134"/>
    </source>
</evidence>
<keyword evidence="14" id="KW-1185">Reference proteome</keyword>
<dbReference type="InterPro" id="IPR050736">
    <property type="entry name" value="Sensor_HK_Regulatory"/>
</dbReference>
<dbReference type="SMART" id="SM00304">
    <property type="entry name" value="HAMP"/>
    <property type="match status" value="1"/>
</dbReference>
<protein>
    <recommendedName>
        <fullName evidence="3">histidine kinase</fullName>
        <ecNumber evidence="3">2.7.13.3</ecNumber>
    </recommendedName>
</protein>
<dbReference type="InterPro" id="IPR036890">
    <property type="entry name" value="HATPase_C_sf"/>
</dbReference>
<dbReference type="PRINTS" id="PR00344">
    <property type="entry name" value="BCTRLSENSOR"/>
</dbReference>
<dbReference type="GO" id="GO:0000155">
    <property type="term" value="F:phosphorelay sensor kinase activity"/>
    <property type="evidence" value="ECO:0007669"/>
    <property type="project" value="InterPro"/>
</dbReference>
<dbReference type="EMBL" id="QQZY01000005">
    <property type="protein sequence ID" value="RDI74104.1"/>
    <property type="molecule type" value="Genomic_DNA"/>
</dbReference>
<keyword evidence="6 10" id="KW-0812">Transmembrane</keyword>
<dbReference type="SMART" id="SM00388">
    <property type="entry name" value="HisKA"/>
    <property type="match status" value="1"/>
</dbReference>
<keyword evidence="7 13" id="KW-0418">Kinase</keyword>
<dbReference type="InterPro" id="IPR036097">
    <property type="entry name" value="HisK_dim/P_sf"/>
</dbReference>
<dbReference type="InterPro" id="IPR003594">
    <property type="entry name" value="HATPase_dom"/>
</dbReference>
<evidence type="ECO:0000256" key="10">
    <source>
        <dbReference type="SAM" id="Phobius"/>
    </source>
</evidence>
<evidence type="ECO:0000256" key="3">
    <source>
        <dbReference type="ARBA" id="ARBA00012438"/>
    </source>
</evidence>
<dbReference type="InterPro" id="IPR005467">
    <property type="entry name" value="His_kinase_dom"/>
</dbReference>
<feature type="domain" description="Histidine kinase" evidence="11">
    <location>
        <begin position="249"/>
        <end position="461"/>
    </location>
</feature>
<dbReference type="SUPFAM" id="SSF55874">
    <property type="entry name" value="ATPase domain of HSP90 chaperone/DNA topoisomerase II/histidine kinase"/>
    <property type="match status" value="1"/>
</dbReference>
<keyword evidence="10" id="KW-0472">Membrane</keyword>
<keyword evidence="9" id="KW-0902">Two-component regulatory system</keyword>
<dbReference type="SMART" id="SM00387">
    <property type="entry name" value="HATPase_c"/>
    <property type="match status" value="1"/>
</dbReference>
<dbReference type="SUPFAM" id="SSF158472">
    <property type="entry name" value="HAMP domain-like"/>
    <property type="match status" value="1"/>
</dbReference>
<dbReference type="Gene3D" id="1.10.287.130">
    <property type="match status" value="1"/>
</dbReference>
<dbReference type="Gene3D" id="6.10.340.10">
    <property type="match status" value="1"/>
</dbReference>
<dbReference type="RefSeq" id="WP_114796620.1">
    <property type="nucleotide sequence ID" value="NZ_QQZY01000005.1"/>
</dbReference>
<evidence type="ECO:0000313" key="13">
    <source>
        <dbReference type="EMBL" id="RDI74104.1"/>
    </source>
</evidence>
<gene>
    <name evidence="13" type="ORF">Gocc_2201</name>
</gene>
<dbReference type="FunFam" id="1.10.287.130:FF:000001">
    <property type="entry name" value="Two-component sensor histidine kinase"/>
    <property type="match status" value="1"/>
</dbReference>
<keyword evidence="4" id="KW-0597">Phosphoprotein</keyword>
<dbReference type="InterPro" id="IPR004358">
    <property type="entry name" value="Sig_transdc_His_kin-like_C"/>
</dbReference>
<dbReference type="EC" id="2.7.13.3" evidence="3"/>
<dbReference type="Pfam" id="PF02518">
    <property type="entry name" value="HATPase_c"/>
    <property type="match status" value="1"/>
</dbReference>
<feature type="transmembrane region" description="Helical" evidence="10">
    <location>
        <begin position="12"/>
        <end position="34"/>
    </location>
</feature>
<name>A0A7M2YW36_9ACTN</name>
<reference evidence="13 14" key="1">
    <citation type="submission" date="2018-07" db="EMBL/GenBank/DDBJ databases">
        <title>High-quality-draft genome sequence of Gaiella occulta.</title>
        <authorList>
            <person name="Severino R."/>
            <person name="Froufe H.J.C."/>
            <person name="Rainey F.A."/>
            <person name="Barroso C."/>
            <person name="Albuquerque L."/>
            <person name="Lobo-Da-Cunha A."/>
            <person name="Da Costa M.S."/>
            <person name="Egas C."/>
        </authorList>
    </citation>
    <scope>NUCLEOTIDE SEQUENCE [LARGE SCALE GENOMIC DNA]</scope>
    <source>
        <strain evidence="13 14">F2-233</strain>
    </source>
</reference>
<evidence type="ECO:0000259" key="12">
    <source>
        <dbReference type="PROSITE" id="PS50885"/>
    </source>
</evidence>
<dbReference type="InterPro" id="IPR003660">
    <property type="entry name" value="HAMP_dom"/>
</dbReference>
<dbReference type="OrthoDB" id="9813151at2"/>
<evidence type="ECO:0000256" key="8">
    <source>
        <dbReference type="ARBA" id="ARBA00022989"/>
    </source>
</evidence>
<comment type="catalytic activity">
    <reaction evidence="1">
        <text>ATP + protein L-histidine = ADP + protein N-phospho-L-histidine.</text>
        <dbReference type="EC" id="2.7.13.3"/>
    </reaction>
</comment>
<dbReference type="PANTHER" id="PTHR43711">
    <property type="entry name" value="TWO-COMPONENT HISTIDINE KINASE"/>
    <property type="match status" value="1"/>
</dbReference>
<evidence type="ECO:0000256" key="4">
    <source>
        <dbReference type="ARBA" id="ARBA00022553"/>
    </source>
</evidence>
<sequence length="472" mass="51134">MILPGGIRLRLALALIFIVGGALLAAYVIVVPSLEQRLVDAKLEQQQSDAEILASNYAVQDAAGRLNPDDFVDVAAFVSNARVVLFNVVGPPVRLLRLADSSGVGSRELTSDPIAVKAAQEGFQRGRVRRDGRWYAEVALPLLTTGDVMLLSGSLEDQLATVRLVERRLLVATAAALAIAFGLGFVAAAMHARRIRRLQQAADRIAEGAFDEPVYDDRSDELAQLARSFDRMRLQLAQLDRARKEFVANASHELRTPLFSLAGFLELLADEDLDEETRREFLATTRGQVERLTKLATDLLDLSRMDAGRLRVEREELDLAETARLLAEELGALADASGHVLEVVADDEVPAWGDEERVLQIGRALAGNALHHTPARTRVVIRAERRRGCVALAVEDDGPGIPAEHQERVFQRFYRVDGGQASGSGLGLAIARELADRMGGSVVLHSRPGRTVLTLELPAAEPAAAATAPAAE</sequence>
<dbReference type="SUPFAM" id="SSF47384">
    <property type="entry name" value="Homodimeric domain of signal transducing histidine kinase"/>
    <property type="match status" value="1"/>
</dbReference>
<dbReference type="GO" id="GO:0005886">
    <property type="term" value="C:plasma membrane"/>
    <property type="evidence" value="ECO:0007669"/>
    <property type="project" value="UniProtKB-SubCell"/>
</dbReference>
<evidence type="ECO:0000256" key="6">
    <source>
        <dbReference type="ARBA" id="ARBA00022692"/>
    </source>
</evidence>
<accession>A0A7M2YW36</accession>
<dbReference type="PROSITE" id="PS50885">
    <property type="entry name" value="HAMP"/>
    <property type="match status" value="1"/>
</dbReference>
<reference evidence="14" key="2">
    <citation type="journal article" date="2019" name="MicrobiologyOpen">
        <title>High-quality draft genome sequence of Gaiella occulta isolated from a 150 meter deep mineral water borehole and comparison with the genome sequences of other deep-branching lineages of the phylum Actinobacteria.</title>
        <authorList>
            <person name="Severino R."/>
            <person name="Froufe H.J.C."/>
            <person name="Barroso C."/>
            <person name="Albuquerque L."/>
            <person name="Lobo-da-Cunha A."/>
            <person name="da Costa M.S."/>
            <person name="Egas C."/>
        </authorList>
    </citation>
    <scope>NUCLEOTIDE SEQUENCE [LARGE SCALE GENOMIC DNA]</scope>
    <source>
        <strain evidence="14">F2-233</strain>
    </source>
</reference>
<evidence type="ECO:0000256" key="9">
    <source>
        <dbReference type="ARBA" id="ARBA00023012"/>
    </source>
</evidence>
<organism evidence="13 14">
    <name type="scientific">Gaiella occulta</name>
    <dbReference type="NCBI Taxonomy" id="1002870"/>
    <lineage>
        <taxon>Bacteria</taxon>
        <taxon>Bacillati</taxon>
        <taxon>Actinomycetota</taxon>
        <taxon>Thermoleophilia</taxon>
        <taxon>Gaiellales</taxon>
        <taxon>Gaiellaceae</taxon>
        <taxon>Gaiella</taxon>
    </lineage>
</organism>
<evidence type="ECO:0000256" key="5">
    <source>
        <dbReference type="ARBA" id="ARBA00022679"/>
    </source>
</evidence>